<dbReference type="AlphaFoldDB" id="A0A0A9D0U0"/>
<protein>
    <submittedName>
        <fullName evidence="1">Uncharacterized protein</fullName>
    </submittedName>
</protein>
<sequence length="80" mass="8861">MGRGSNLLGAQYPSGSLRLILHPHRPRHLHSLCSLIVTACICNDSHKQQEDVVNKKCCSDLAFSTGISRSTKAMGWSRFH</sequence>
<organism evidence="1">
    <name type="scientific">Arundo donax</name>
    <name type="common">Giant reed</name>
    <name type="synonym">Donax arundinaceus</name>
    <dbReference type="NCBI Taxonomy" id="35708"/>
    <lineage>
        <taxon>Eukaryota</taxon>
        <taxon>Viridiplantae</taxon>
        <taxon>Streptophyta</taxon>
        <taxon>Embryophyta</taxon>
        <taxon>Tracheophyta</taxon>
        <taxon>Spermatophyta</taxon>
        <taxon>Magnoliopsida</taxon>
        <taxon>Liliopsida</taxon>
        <taxon>Poales</taxon>
        <taxon>Poaceae</taxon>
        <taxon>PACMAD clade</taxon>
        <taxon>Arundinoideae</taxon>
        <taxon>Arundineae</taxon>
        <taxon>Arundo</taxon>
    </lineage>
</organism>
<evidence type="ECO:0000313" key="1">
    <source>
        <dbReference type="EMBL" id="JAD79255.1"/>
    </source>
</evidence>
<reference evidence="1" key="2">
    <citation type="journal article" date="2015" name="Data Brief">
        <title>Shoot transcriptome of the giant reed, Arundo donax.</title>
        <authorList>
            <person name="Barrero R.A."/>
            <person name="Guerrero F.D."/>
            <person name="Moolhuijzen P."/>
            <person name="Goolsby J.A."/>
            <person name="Tidwell J."/>
            <person name="Bellgard S.E."/>
            <person name="Bellgard M.I."/>
        </authorList>
    </citation>
    <scope>NUCLEOTIDE SEQUENCE</scope>
    <source>
        <tissue evidence="1">Shoot tissue taken approximately 20 cm above the soil surface</tissue>
    </source>
</reference>
<reference evidence="1" key="1">
    <citation type="submission" date="2014-09" db="EMBL/GenBank/DDBJ databases">
        <authorList>
            <person name="Magalhaes I.L.F."/>
            <person name="Oliveira U."/>
            <person name="Santos F.R."/>
            <person name="Vidigal T.H.D.A."/>
            <person name="Brescovit A.D."/>
            <person name="Santos A.J."/>
        </authorList>
    </citation>
    <scope>NUCLEOTIDE SEQUENCE</scope>
    <source>
        <tissue evidence="1">Shoot tissue taken approximately 20 cm above the soil surface</tissue>
    </source>
</reference>
<dbReference type="EMBL" id="GBRH01218640">
    <property type="protein sequence ID" value="JAD79255.1"/>
    <property type="molecule type" value="Transcribed_RNA"/>
</dbReference>
<accession>A0A0A9D0U0</accession>
<name>A0A0A9D0U0_ARUDO</name>
<proteinExistence type="predicted"/>